<dbReference type="EMBL" id="DS231619">
    <property type="protein sequence ID" value="EDU48683.1"/>
    <property type="molecule type" value="Genomic_DNA"/>
</dbReference>
<evidence type="ECO:0000313" key="2">
    <source>
        <dbReference type="EMBL" id="EDU48683.1"/>
    </source>
</evidence>
<dbReference type="HOGENOM" id="CLU_043321_1_0_1"/>
<dbReference type="Proteomes" id="UP000001471">
    <property type="component" value="Unassembled WGS sequence"/>
</dbReference>
<dbReference type="InterPro" id="IPR038886">
    <property type="entry name" value="E3_SLX5/Rfp1"/>
</dbReference>
<gene>
    <name evidence="2" type="ORF">PTRG_05763</name>
</gene>
<dbReference type="PANTHER" id="PTHR28042:SF1">
    <property type="entry name" value="E3 UBIQUITIN-PROTEIN LIGASE COMPLEX SLX5-SLX8 SUBUNIT SLX5"/>
    <property type="match status" value="1"/>
</dbReference>
<proteinExistence type="predicted"/>
<feature type="compositionally biased region" description="Pro residues" evidence="1">
    <location>
        <begin position="415"/>
        <end position="427"/>
    </location>
</feature>
<feature type="compositionally biased region" description="Basic and acidic residues" evidence="1">
    <location>
        <begin position="131"/>
        <end position="143"/>
    </location>
</feature>
<dbReference type="GO" id="GO:0033768">
    <property type="term" value="C:SUMO-targeted ubiquitin ligase complex"/>
    <property type="evidence" value="ECO:0007669"/>
    <property type="project" value="TreeGrafter"/>
</dbReference>
<feature type="compositionally biased region" description="Polar residues" evidence="1">
    <location>
        <begin position="21"/>
        <end position="34"/>
    </location>
</feature>
<dbReference type="PANTHER" id="PTHR28042">
    <property type="entry name" value="E3 UBIQUITIN-PROTEIN LIGASE COMPLEX SLX5-SLX8 SUBUNIT SLX5"/>
    <property type="match status" value="1"/>
</dbReference>
<feature type="region of interest" description="Disordered" evidence="1">
    <location>
        <begin position="173"/>
        <end position="202"/>
    </location>
</feature>
<accession>B2W7H5</accession>
<dbReference type="OMA" id="CGECTTN"/>
<dbReference type="InParanoid" id="B2W7H5"/>
<dbReference type="STRING" id="426418.B2W7H5"/>
<reference evidence="3" key="1">
    <citation type="journal article" date="2013" name="G3 (Bethesda)">
        <title>Comparative genomics of a plant-pathogenic fungus, Pyrenophora tritici-repentis, reveals transduplication and the impact of repeat elements on pathogenicity and population divergence.</title>
        <authorList>
            <person name="Manning V.A."/>
            <person name="Pandelova I."/>
            <person name="Dhillon B."/>
            <person name="Wilhelm L.J."/>
            <person name="Goodwin S.B."/>
            <person name="Berlin A.M."/>
            <person name="Figueroa M."/>
            <person name="Freitag M."/>
            <person name="Hane J.K."/>
            <person name="Henrissat B."/>
            <person name="Holman W.H."/>
            <person name="Kodira C.D."/>
            <person name="Martin J."/>
            <person name="Oliver R.P."/>
            <person name="Robbertse B."/>
            <person name="Schackwitz W."/>
            <person name="Schwartz D.C."/>
            <person name="Spatafora J.W."/>
            <person name="Turgeon B.G."/>
            <person name="Yandava C."/>
            <person name="Young S."/>
            <person name="Zhou S."/>
            <person name="Zeng Q."/>
            <person name="Grigoriev I.V."/>
            <person name="Ma L.-J."/>
            <person name="Ciuffetti L.M."/>
        </authorList>
    </citation>
    <scope>NUCLEOTIDE SEQUENCE [LARGE SCALE GENOMIC DNA]</scope>
    <source>
        <strain evidence="3">Pt-1C-BFP</strain>
    </source>
</reference>
<name>B2W7H5_PYRTR</name>
<protein>
    <submittedName>
        <fullName evidence="2">Uncharacterized protein</fullName>
    </submittedName>
</protein>
<feature type="compositionally biased region" description="Basic and acidic residues" evidence="1">
    <location>
        <begin position="234"/>
        <end position="246"/>
    </location>
</feature>
<evidence type="ECO:0000313" key="3">
    <source>
        <dbReference type="Proteomes" id="UP000001471"/>
    </source>
</evidence>
<evidence type="ECO:0000256" key="1">
    <source>
        <dbReference type="SAM" id="MobiDB-lite"/>
    </source>
</evidence>
<dbReference type="OrthoDB" id="2398441at2759"/>
<organism evidence="2 3">
    <name type="scientific">Pyrenophora tritici-repentis (strain Pt-1C-BFP)</name>
    <name type="common">Wheat tan spot fungus</name>
    <name type="synonym">Drechslera tritici-repentis</name>
    <dbReference type="NCBI Taxonomy" id="426418"/>
    <lineage>
        <taxon>Eukaryota</taxon>
        <taxon>Fungi</taxon>
        <taxon>Dikarya</taxon>
        <taxon>Ascomycota</taxon>
        <taxon>Pezizomycotina</taxon>
        <taxon>Dothideomycetes</taxon>
        <taxon>Pleosporomycetidae</taxon>
        <taxon>Pleosporales</taxon>
        <taxon>Pleosporineae</taxon>
        <taxon>Pleosporaceae</taxon>
        <taxon>Pyrenophora</taxon>
    </lineage>
</organism>
<dbReference type="AlphaFoldDB" id="B2W7H5"/>
<feature type="region of interest" description="Disordered" evidence="1">
    <location>
        <begin position="1"/>
        <end position="160"/>
    </location>
</feature>
<sequence>MEEEGLPFGYTHGQHKVSAGHTKNPSGTGYNGSWTLADPEQRSHAQMDEEAGSTSPAWRYQAFAEQREAPHHYDASHTGLTLNDDYAPAPLDQQRRTPTFDDDDDDDDPPTHYQAFEQRPTPNLDSALRSRGWEEVAPRHIDRAPPAATSSRPGRMMRLEGVRRMIPRRYVGDGFDFRRPASAAQEQEAGSVDLTGDDDDDIMVDMRRDDVIDLTADDSGYGASQDGNNGQQRPAERVQEQQESSRARRGNGAPRLPRGMDIIIDLDNGEEEWRMATPPAPEVPEPSSPDIQFISSRAIEGRRLPPPTMGGNNSDDEVEFLREVPLPEAEVARRRAQELDNVLDLFGTLNGRFTHLRAQVDRFHASVHRTATRLNEPIAPHRSRHAHIRVGAFVAPALDFDAVAFDLGPRGRDSVPPPPTYEAPPKAPEGFTRSPEEEDALICPNCEEELCVGSDDIKRQVWIVKGCGHVYCGECTANRSAKRSAKGKEKPTNTEPFKVCVVDGCDKNVSSKKAMIQVFL</sequence>
<dbReference type="GO" id="GO:0004842">
    <property type="term" value="F:ubiquitin-protein transferase activity"/>
    <property type="evidence" value="ECO:0007669"/>
    <property type="project" value="TreeGrafter"/>
</dbReference>
<dbReference type="eggNOG" id="ENOG502SDJU">
    <property type="taxonomic scope" value="Eukaryota"/>
</dbReference>
<feature type="compositionally biased region" description="Basic and acidic residues" evidence="1">
    <location>
        <begin position="65"/>
        <end position="75"/>
    </location>
</feature>
<feature type="region of interest" description="Disordered" evidence="1">
    <location>
        <begin position="409"/>
        <end position="433"/>
    </location>
</feature>
<feature type="region of interest" description="Disordered" evidence="1">
    <location>
        <begin position="216"/>
        <end position="259"/>
    </location>
</feature>